<dbReference type="InterPro" id="IPR001123">
    <property type="entry name" value="LeuE-type"/>
</dbReference>
<evidence type="ECO:0000256" key="5">
    <source>
        <dbReference type="ARBA" id="ARBA00023136"/>
    </source>
</evidence>
<feature type="transmembrane region" description="Helical" evidence="6">
    <location>
        <begin position="40"/>
        <end position="62"/>
    </location>
</feature>
<dbReference type="Proteomes" id="UP000182350">
    <property type="component" value="Unassembled WGS sequence"/>
</dbReference>
<dbReference type="STRING" id="1122209.SAMN02745752_02063"/>
<accession>A0A1K1Y126</accession>
<dbReference type="PANTHER" id="PTHR30086:SF20">
    <property type="entry name" value="ARGININE EXPORTER PROTEIN ARGO-RELATED"/>
    <property type="match status" value="1"/>
</dbReference>
<feature type="transmembrane region" description="Helical" evidence="6">
    <location>
        <begin position="184"/>
        <end position="201"/>
    </location>
</feature>
<keyword evidence="4 6" id="KW-1133">Transmembrane helix</keyword>
<evidence type="ECO:0000256" key="4">
    <source>
        <dbReference type="ARBA" id="ARBA00022989"/>
    </source>
</evidence>
<feature type="transmembrane region" description="Helical" evidence="6">
    <location>
        <begin position="74"/>
        <end position="95"/>
    </location>
</feature>
<organism evidence="7 8">
    <name type="scientific">Marinospirillum alkaliphilum DSM 21637</name>
    <dbReference type="NCBI Taxonomy" id="1122209"/>
    <lineage>
        <taxon>Bacteria</taxon>
        <taxon>Pseudomonadati</taxon>
        <taxon>Pseudomonadota</taxon>
        <taxon>Gammaproteobacteria</taxon>
        <taxon>Oceanospirillales</taxon>
        <taxon>Oceanospirillaceae</taxon>
        <taxon>Marinospirillum</taxon>
    </lineage>
</organism>
<dbReference type="AlphaFoldDB" id="A0A1K1Y126"/>
<keyword evidence="8" id="KW-1185">Reference proteome</keyword>
<feature type="transmembrane region" description="Helical" evidence="6">
    <location>
        <begin position="6"/>
        <end position="28"/>
    </location>
</feature>
<proteinExistence type="predicted"/>
<evidence type="ECO:0000313" key="7">
    <source>
        <dbReference type="EMBL" id="SFX55591.1"/>
    </source>
</evidence>
<dbReference type="GO" id="GO:0005886">
    <property type="term" value="C:plasma membrane"/>
    <property type="evidence" value="ECO:0007669"/>
    <property type="project" value="UniProtKB-SubCell"/>
</dbReference>
<evidence type="ECO:0000256" key="6">
    <source>
        <dbReference type="SAM" id="Phobius"/>
    </source>
</evidence>
<dbReference type="EMBL" id="FPJW01000007">
    <property type="protein sequence ID" value="SFX55591.1"/>
    <property type="molecule type" value="Genomic_DNA"/>
</dbReference>
<gene>
    <name evidence="7" type="ORF">SAMN02745752_02063</name>
</gene>
<dbReference type="GO" id="GO:0015171">
    <property type="term" value="F:amino acid transmembrane transporter activity"/>
    <property type="evidence" value="ECO:0007669"/>
    <property type="project" value="TreeGrafter"/>
</dbReference>
<dbReference type="Pfam" id="PF01810">
    <property type="entry name" value="LysE"/>
    <property type="match status" value="1"/>
</dbReference>
<sequence length="202" mass="21008">MSPVITALLTGYLVTISLIVAIGAQNAWVMGKSMRGEHPAVIAAVCITLDTLLIALGVFGLAQVQSLLPELVPVLTWLGVLLLLWLASQSLLRAWQGSGGLVASSGPSGASALQLAGQAALISLINPHVYLDTLVLIGSVGAQQADPFAFVVGAAAASASWFTLLTRGSRHLASWLKSPAHWRVFDLVMGLLLVVIALSLVL</sequence>
<feature type="transmembrane region" description="Helical" evidence="6">
    <location>
        <begin position="145"/>
        <end position="164"/>
    </location>
</feature>
<name>A0A1K1Y126_9GAMM</name>
<dbReference type="RefSeq" id="WP_072326381.1">
    <property type="nucleotide sequence ID" value="NZ_FPJW01000007.1"/>
</dbReference>
<keyword evidence="3 6" id="KW-0812">Transmembrane</keyword>
<keyword evidence="2" id="KW-1003">Cell membrane</keyword>
<evidence type="ECO:0000256" key="2">
    <source>
        <dbReference type="ARBA" id="ARBA00022475"/>
    </source>
</evidence>
<comment type="subcellular location">
    <subcellularLocation>
        <location evidence="1">Cell membrane</location>
        <topology evidence="1">Multi-pass membrane protein</topology>
    </subcellularLocation>
</comment>
<keyword evidence="5 6" id="KW-0472">Membrane</keyword>
<protein>
    <submittedName>
        <fullName evidence="7">L-lysine exporter family protein LysE/ArgO</fullName>
    </submittedName>
</protein>
<evidence type="ECO:0000256" key="3">
    <source>
        <dbReference type="ARBA" id="ARBA00022692"/>
    </source>
</evidence>
<dbReference type="PANTHER" id="PTHR30086">
    <property type="entry name" value="ARGININE EXPORTER PROTEIN ARGO"/>
    <property type="match status" value="1"/>
</dbReference>
<evidence type="ECO:0000256" key="1">
    <source>
        <dbReference type="ARBA" id="ARBA00004651"/>
    </source>
</evidence>
<reference evidence="7 8" key="1">
    <citation type="submission" date="2016-11" db="EMBL/GenBank/DDBJ databases">
        <authorList>
            <person name="Jaros S."/>
            <person name="Januszkiewicz K."/>
            <person name="Wedrychowicz H."/>
        </authorList>
    </citation>
    <scope>NUCLEOTIDE SEQUENCE [LARGE SCALE GENOMIC DNA]</scope>
    <source>
        <strain evidence="7 8">DSM 21637</strain>
    </source>
</reference>
<evidence type="ECO:0000313" key="8">
    <source>
        <dbReference type="Proteomes" id="UP000182350"/>
    </source>
</evidence>